<dbReference type="InterPro" id="IPR050765">
    <property type="entry name" value="Riboflavin_Biosynth_HTPR"/>
</dbReference>
<dbReference type="EMBL" id="VDFQ02000001">
    <property type="protein sequence ID" value="KAA1424761.1"/>
    <property type="molecule type" value="Genomic_DNA"/>
</dbReference>
<proteinExistence type="predicted"/>
<dbReference type="AlphaFoldDB" id="A0A5Q6S3I8"/>
<dbReference type="Proteomes" id="UP000307768">
    <property type="component" value="Unassembled WGS sequence"/>
</dbReference>
<protein>
    <submittedName>
        <fullName evidence="1">Dihydrofolate reductase</fullName>
    </submittedName>
</protein>
<name>A0A5Q6S3I8_9ACTN</name>
<dbReference type="PANTHER" id="PTHR38011:SF11">
    <property type="entry name" value="2,5-DIAMINO-6-RIBOSYLAMINO-4(3H)-PYRIMIDINONE 5'-PHOSPHATE REDUCTASE"/>
    <property type="match status" value="1"/>
</dbReference>
<evidence type="ECO:0000313" key="2">
    <source>
        <dbReference type="Proteomes" id="UP000307768"/>
    </source>
</evidence>
<dbReference type="RefSeq" id="WP_149767860.1">
    <property type="nucleotide sequence ID" value="NZ_VDFQ02000001.1"/>
</dbReference>
<accession>A0A5Q6S3I8</accession>
<evidence type="ECO:0000313" key="1">
    <source>
        <dbReference type="EMBL" id="KAA1424761.1"/>
    </source>
</evidence>
<dbReference type="Gene3D" id="3.40.430.10">
    <property type="entry name" value="Dihydrofolate Reductase, subunit A"/>
    <property type="match status" value="1"/>
</dbReference>
<dbReference type="PANTHER" id="PTHR38011">
    <property type="entry name" value="DIHYDROFOLATE REDUCTASE FAMILY PROTEIN (AFU_ORTHOLOGUE AFUA_8G06820)"/>
    <property type="match status" value="1"/>
</dbReference>
<gene>
    <name evidence="1" type="ORF">FE697_002255</name>
</gene>
<sequence>MRKMTYYIGTTLDGFIAGPDDEVDFFPLSEEFTRFMATDFGDALPTHVRRAMGVDETPNARFDTIVMGRRTYDPALALGVTNPYAHLRTVVFSRTLMPADPDVEVTAADPVARVRELKAEDSPHDVYLAGGGALAGLLLDEIDRVVVKKYPVVAGSGIPAFVTGFRPTSFALEQVATFDNGCAVLSYARP</sequence>
<dbReference type="SUPFAM" id="SSF53597">
    <property type="entry name" value="Dihydrofolate reductase-like"/>
    <property type="match status" value="1"/>
</dbReference>
<organism evidence="1 2">
    <name type="scientific">Mumia zhuanghuii</name>
    <dbReference type="NCBI Taxonomy" id="2585211"/>
    <lineage>
        <taxon>Bacteria</taxon>
        <taxon>Bacillati</taxon>
        <taxon>Actinomycetota</taxon>
        <taxon>Actinomycetes</taxon>
        <taxon>Propionibacteriales</taxon>
        <taxon>Nocardioidaceae</taxon>
        <taxon>Mumia</taxon>
    </lineage>
</organism>
<dbReference type="OrthoDB" id="3471498at2"/>
<dbReference type="InterPro" id="IPR024072">
    <property type="entry name" value="DHFR-like_dom_sf"/>
</dbReference>
<reference evidence="1 2" key="1">
    <citation type="submission" date="2019-09" db="EMBL/GenBank/DDBJ databases">
        <title>Mumia zhuanghuii sp. nov. isolated from the intestinal contents of plateau pika (Ochotona curzoniae) in the Qinghai-Tibet plateau of China.</title>
        <authorList>
            <person name="Tian Z."/>
        </authorList>
    </citation>
    <scope>NUCLEOTIDE SEQUENCE [LARGE SCALE GENOMIC DNA]</scope>
    <source>
        <strain evidence="2">350</strain>
    </source>
</reference>
<comment type="caution">
    <text evidence="1">The sequence shown here is derived from an EMBL/GenBank/DDBJ whole genome shotgun (WGS) entry which is preliminary data.</text>
</comment>